<accession>A0ACC6K9Q3</accession>
<proteinExistence type="predicted"/>
<keyword evidence="2" id="KW-1185">Reference proteome</keyword>
<organism evidence="1 2">
    <name type="scientific">Pseudomonas hunanensis</name>
    <dbReference type="NCBI Taxonomy" id="1247546"/>
    <lineage>
        <taxon>Bacteria</taxon>
        <taxon>Pseudomonadati</taxon>
        <taxon>Pseudomonadota</taxon>
        <taxon>Gammaproteobacteria</taxon>
        <taxon>Pseudomonadales</taxon>
        <taxon>Pseudomonadaceae</taxon>
        <taxon>Pseudomonas</taxon>
    </lineage>
</organism>
<evidence type="ECO:0000313" key="1">
    <source>
        <dbReference type="EMBL" id="MDR6715187.1"/>
    </source>
</evidence>
<protein>
    <submittedName>
        <fullName evidence="1">Acyl carrier protein</fullName>
    </submittedName>
</protein>
<dbReference type="EMBL" id="JAVDTH010000044">
    <property type="protein sequence ID" value="MDR6715187.1"/>
    <property type="molecule type" value="Genomic_DNA"/>
</dbReference>
<dbReference type="Proteomes" id="UP001259587">
    <property type="component" value="Unassembled WGS sequence"/>
</dbReference>
<gene>
    <name evidence="1" type="ORF">J2W83_004827</name>
</gene>
<sequence length="82" mass="9575">MDEQTVRLELRALWQSLLPDERFDDTTVFHEAGGSSLILMRLFMQSMKAFGVRLEVSRYPELQTIDQQARFIIKAREESARA</sequence>
<comment type="caution">
    <text evidence="1">The sequence shown here is derived from an EMBL/GenBank/DDBJ whole genome shotgun (WGS) entry which is preliminary data.</text>
</comment>
<evidence type="ECO:0000313" key="2">
    <source>
        <dbReference type="Proteomes" id="UP001259587"/>
    </source>
</evidence>
<reference evidence="1" key="1">
    <citation type="submission" date="2023-07" db="EMBL/GenBank/DDBJ databases">
        <title>Sorghum-associated microbial communities from plants grown in Nebraska, USA.</title>
        <authorList>
            <person name="Schachtman D."/>
        </authorList>
    </citation>
    <scope>NUCLEOTIDE SEQUENCE</scope>
    <source>
        <strain evidence="1">BE56</strain>
    </source>
</reference>
<name>A0ACC6K9Q3_9PSED</name>